<feature type="transmembrane region" description="Helical" evidence="10">
    <location>
        <begin position="236"/>
        <end position="259"/>
    </location>
</feature>
<feature type="transmembrane region" description="Helical" evidence="10">
    <location>
        <begin position="178"/>
        <end position="196"/>
    </location>
</feature>
<dbReference type="CDD" id="cd17317">
    <property type="entry name" value="MFS_SLC22"/>
    <property type="match status" value="1"/>
</dbReference>
<evidence type="ECO:0000256" key="5">
    <source>
        <dbReference type="ARBA" id="ARBA00022833"/>
    </source>
</evidence>
<feature type="compositionally biased region" description="Polar residues" evidence="9">
    <location>
        <begin position="992"/>
        <end position="1004"/>
    </location>
</feature>
<feature type="compositionally biased region" description="Polar residues" evidence="9">
    <location>
        <begin position="932"/>
        <end position="946"/>
    </location>
</feature>
<dbReference type="EMBL" id="WJQU01000003">
    <property type="protein sequence ID" value="KAJ6638845.1"/>
    <property type="molecule type" value="Genomic_DNA"/>
</dbReference>
<evidence type="ECO:0000256" key="7">
    <source>
        <dbReference type="ARBA" id="ARBA00023136"/>
    </source>
</evidence>
<dbReference type="Proteomes" id="UP001151699">
    <property type="component" value="Chromosome X"/>
</dbReference>
<reference evidence="14" key="1">
    <citation type="submission" date="2022-07" db="EMBL/GenBank/DDBJ databases">
        <authorList>
            <person name="Trinca V."/>
            <person name="Uliana J.V.C."/>
            <person name="Torres T.T."/>
            <person name="Ward R.J."/>
            <person name="Monesi N."/>
        </authorList>
    </citation>
    <scope>NUCLEOTIDE SEQUENCE</scope>
    <source>
        <strain evidence="14">HSMRA1968</strain>
        <tissue evidence="14">Whole embryos</tissue>
    </source>
</reference>
<evidence type="ECO:0000256" key="4">
    <source>
        <dbReference type="ARBA" id="ARBA00022771"/>
    </source>
</evidence>
<proteinExistence type="predicted"/>
<keyword evidence="4 8" id="KW-0863">Zinc-finger</keyword>
<evidence type="ECO:0000259" key="12">
    <source>
        <dbReference type="PROSITE" id="PS50850"/>
    </source>
</evidence>
<dbReference type="PROSITE" id="PS51665">
    <property type="entry name" value="ENKURIN"/>
    <property type="match status" value="1"/>
</dbReference>
<feature type="transmembrane region" description="Helical" evidence="10">
    <location>
        <begin position="265"/>
        <end position="283"/>
    </location>
</feature>
<feature type="transmembrane region" description="Helical" evidence="10">
    <location>
        <begin position="398"/>
        <end position="419"/>
    </location>
</feature>
<dbReference type="GO" id="GO:0022857">
    <property type="term" value="F:transmembrane transporter activity"/>
    <property type="evidence" value="ECO:0007669"/>
    <property type="project" value="InterPro"/>
</dbReference>
<feature type="transmembrane region" description="Helical" evidence="10">
    <location>
        <begin position="149"/>
        <end position="171"/>
    </location>
</feature>
<dbReference type="Pfam" id="PF13920">
    <property type="entry name" value="zf-C3HC4_3"/>
    <property type="match status" value="1"/>
</dbReference>
<evidence type="ECO:0000256" key="8">
    <source>
        <dbReference type="PROSITE-ProRule" id="PRU00175"/>
    </source>
</evidence>
<feature type="domain" description="Enkurin" evidence="13">
    <location>
        <begin position="725"/>
        <end position="815"/>
    </location>
</feature>
<feature type="transmembrane region" description="Helical" evidence="10">
    <location>
        <begin position="451"/>
        <end position="474"/>
    </location>
</feature>
<dbReference type="PANTHER" id="PTHR24064">
    <property type="entry name" value="SOLUTE CARRIER FAMILY 22 MEMBER"/>
    <property type="match status" value="1"/>
</dbReference>
<evidence type="ECO:0000256" key="10">
    <source>
        <dbReference type="SAM" id="Phobius"/>
    </source>
</evidence>
<feature type="region of interest" description="Disordered" evidence="9">
    <location>
        <begin position="631"/>
        <end position="657"/>
    </location>
</feature>
<dbReference type="Gene3D" id="3.30.40.10">
    <property type="entry name" value="Zinc/RING finger domain, C3HC4 (zinc finger)"/>
    <property type="match status" value="1"/>
</dbReference>
<feature type="domain" description="Major facilitator superfamily (MFS) profile" evidence="12">
    <location>
        <begin position="101"/>
        <end position="539"/>
    </location>
</feature>
<accession>A0A9Q0MVU2</accession>
<dbReference type="PROSITE" id="PS00518">
    <property type="entry name" value="ZF_RING_1"/>
    <property type="match status" value="1"/>
</dbReference>
<organism evidence="14 15">
    <name type="scientific">Pseudolycoriella hygida</name>
    <dbReference type="NCBI Taxonomy" id="35572"/>
    <lineage>
        <taxon>Eukaryota</taxon>
        <taxon>Metazoa</taxon>
        <taxon>Ecdysozoa</taxon>
        <taxon>Arthropoda</taxon>
        <taxon>Hexapoda</taxon>
        <taxon>Insecta</taxon>
        <taxon>Pterygota</taxon>
        <taxon>Neoptera</taxon>
        <taxon>Endopterygota</taxon>
        <taxon>Diptera</taxon>
        <taxon>Nematocera</taxon>
        <taxon>Sciaroidea</taxon>
        <taxon>Sciaridae</taxon>
        <taxon>Pseudolycoriella</taxon>
    </lineage>
</organism>
<dbReference type="GO" id="GO:0008270">
    <property type="term" value="F:zinc ion binding"/>
    <property type="evidence" value="ECO:0007669"/>
    <property type="project" value="UniProtKB-KW"/>
</dbReference>
<dbReference type="InterPro" id="IPR020846">
    <property type="entry name" value="MFS_dom"/>
</dbReference>
<keyword evidence="6 10" id="KW-1133">Transmembrane helix</keyword>
<feature type="transmembrane region" description="Helical" evidence="10">
    <location>
        <begin position="1092"/>
        <end position="1119"/>
    </location>
</feature>
<keyword evidence="7 10" id="KW-0472">Membrane</keyword>
<gene>
    <name evidence="14" type="primary">Orct_1</name>
    <name evidence="14" type="ORF">Bhyg_11583</name>
</gene>
<keyword evidence="5" id="KW-0862">Zinc</keyword>
<dbReference type="PROSITE" id="PS00216">
    <property type="entry name" value="SUGAR_TRANSPORT_1"/>
    <property type="match status" value="2"/>
</dbReference>
<evidence type="ECO:0000313" key="14">
    <source>
        <dbReference type="EMBL" id="KAJ6638845.1"/>
    </source>
</evidence>
<feature type="region of interest" description="Disordered" evidence="9">
    <location>
        <begin position="977"/>
        <end position="1014"/>
    </location>
</feature>
<evidence type="ECO:0000313" key="15">
    <source>
        <dbReference type="Proteomes" id="UP001151699"/>
    </source>
</evidence>
<dbReference type="Pfam" id="PF07690">
    <property type="entry name" value="MFS_1"/>
    <property type="match status" value="1"/>
</dbReference>
<evidence type="ECO:0000256" key="9">
    <source>
        <dbReference type="SAM" id="MobiDB-lite"/>
    </source>
</evidence>
<dbReference type="InterPro" id="IPR017907">
    <property type="entry name" value="Znf_RING_CS"/>
</dbReference>
<dbReference type="PROSITE" id="PS50850">
    <property type="entry name" value="MFS"/>
    <property type="match status" value="1"/>
</dbReference>
<evidence type="ECO:0000259" key="11">
    <source>
        <dbReference type="PROSITE" id="PS50089"/>
    </source>
</evidence>
<feature type="transmembrane region" description="Helical" evidence="10">
    <location>
        <begin position="202"/>
        <end position="224"/>
    </location>
</feature>
<dbReference type="InterPro" id="IPR013083">
    <property type="entry name" value="Znf_RING/FYVE/PHD"/>
</dbReference>
<dbReference type="SUPFAM" id="SSF103473">
    <property type="entry name" value="MFS general substrate transporter"/>
    <property type="match status" value="1"/>
</dbReference>
<evidence type="ECO:0000256" key="3">
    <source>
        <dbReference type="ARBA" id="ARBA00022723"/>
    </source>
</evidence>
<dbReference type="Pfam" id="PF13864">
    <property type="entry name" value="Enkurin"/>
    <property type="match status" value="1"/>
</dbReference>
<dbReference type="GO" id="GO:0016020">
    <property type="term" value="C:membrane"/>
    <property type="evidence" value="ECO:0007669"/>
    <property type="project" value="UniProtKB-SubCell"/>
</dbReference>
<feature type="compositionally biased region" description="Basic and acidic residues" evidence="9">
    <location>
        <begin position="982"/>
        <end position="991"/>
    </location>
</feature>
<keyword evidence="15" id="KW-1185">Reference proteome</keyword>
<comment type="subcellular location">
    <subcellularLocation>
        <location evidence="1">Membrane</location>
        <topology evidence="1">Multi-pass membrane protein</topology>
    </subcellularLocation>
</comment>
<dbReference type="InterPro" id="IPR001841">
    <property type="entry name" value="Znf_RING"/>
</dbReference>
<sequence length="1314" mass="148628">MVSMTKTIGQNQHNHFDIDAILSELGGFGKFQIINFTLICISVILSAATSLTYVFATGNLNYRCNVTECDTRPAEYAPNWLIHAVPYDHEIPEKCFRYKSSVVNATQCYDVTSFETSTKIRCEDFVFESDEVTLLNEFNLTCEENEWKLAFVGTINGLALLVAIPALGYLSDRYGRRTLFILGLFFSTVFGMIKSFSSIYSIYIVCEFLEAAIGAGAYATSFILAMELLEPKKRVIGGTLIACSYTIGEIYLGVIAMHFTNFRTQLQILYAPLLAIISYFWLIPESVRWLAITGKTKQASKTILRAAKVNSIKLSENVLNMIQAVNFDTLTEAKKEKNNASGAATKNGNSEQQESFLDVLRSKTLLARLMNCSFCWITNALVYYGLSLNSVNLAGSKYVNFMLVCAAEIPGYFITIMVMEHVGRKWTLCGSLVTCGLSCLASQYLPNDEPVLRLILFLVGKSAITVSFTVLYVYTAELYPTNLRNSLVCACSMVGRIGSIVAPQTPLLIRFYEPLPLLLFGCSSIISGLLVLRLPETLNTNLPDTIDEAKRLGENSQDTKVTGIMAMPFIIQHDENIYSLDEKAQVKLKKPPLYYSKFREDVLNGVKRSQTDHHKTMGYAEVPLNAPDEFTKRNSRIFPPRPHTDRHRCKPKPPIPTAITFRKSTANVNFRVKNIRSAVTTNPNRPLPRYVDTRNGDFHDLKKSGLVPKYIHQPQYGKIPKYLAKRIYNANMDEEMYRKEQIREQPLCRFVTQPERTALLEGLKANWQELQTIYQGLSLVTDTIPKKQRKTALENNLRQLEKDILLLENHRYIYETMNNLQPVSFRTAPPELLLTSVDVTTAGVASNVLNSSTENLIDSTAESNPSNHLFSSFRSNMERRLTERTQNWRTNFNNVFNEIRPIIQHSQSVNVNNNIFNNFRTSDRQVSEPVPQISQAQSSDSYVINFDGPSSSQPAMYYSNAPIADRSIHEQHSVNDPNIFTHENHAPRPDRQQIQNSPNTQGNAPQHRHNNNSVEEVTDAFAQIPEARDMMTALMRYFPYVCIILAKTCYDLSDGILHFCSLYITFSHANYVVREEIGKHAQRSTFKLLRELLYISVVIFIISYLMDNSIFIVSLVTASTPLAPLTLRQLLFSVGVTDLILKLLTVAIKICIALMPASWIEYKGRGRIFLMTESISQFCRGLAPIQPWLIFLLDSYSGWEKIFGVVLAAAYMVGKGSDLVQTAKFVKRAFIELLKKVSFGSTPTKEQLQCSGSQCPICHDSYTSPVLLECRHIFCELCVSRWFEREQTCPLCRAKVADDPSWRDGATTMFNQFY</sequence>
<dbReference type="PROSITE" id="PS50089">
    <property type="entry name" value="ZF_RING_2"/>
    <property type="match status" value="1"/>
</dbReference>
<dbReference type="CDD" id="cd16532">
    <property type="entry name" value="RING-HC_RNFT1-like"/>
    <property type="match status" value="1"/>
</dbReference>
<name>A0A9Q0MVU2_9DIPT</name>
<dbReference type="InterPro" id="IPR005829">
    <property type="entry name" value="Sugar_transporter_CS"/>
</dbReference>
<dbReference type="Gene3D" id="1.20.1250.20">
    <property type="entry name" value="MFS general substrate transporter like domains"/>
    <property type="match status" value="1"/>
</dbReference>
<dbReference type="InterPro" id="IPR036259">
    <property type="entry name" value="MFS_trans_sf"/>
</dbReference>
<feature type="domain" description="RING-type" evidence="11">
    <location>
        <begin position="1255"/>
        <end position="1293"/>
    </location>
</feature>
<feature type="transmembrane region" description="Helical" evidence="10">
    <location>
        <begin position="33"/>
        <end position="56"/>
    </location>
</feature>
<evidence type="ECO:0000256" key="1">
    <source>
        <dbReference type="ARBA" id="ARBA00004141"/>
    </source>
</evidence>
<feature type="transmembrane region" description="Helical" evidence="10">
    <location>
        <begin position="365"/>
        <end position="386"/>
    </location>
</feature>
<dbReference type="OrthoDB" id="2261376at2759"/>
<dbReference type="InterPro" id="IPR027012">
    <property type="entry name" value="Enkurin_dom"/>
</dbReference>
<comment type="caution">
    <text evidence="14">The sequence shown here is derived from an EMBL/GenBank/DDBJ whole genome shotgun (WGS) entry which is preliminary data.</text>
</comment>
<evidence type="ECO:0000259" key="13">
    <source>
        <dbReference type="PROSITE" id="PS51665"/>
    </source>
</evidence>
<keyword evidence="2 10" id="KW-0812">Transmembrane</keyword>
<dbReference type="SUPFAM" id="SSF57850">
    <property type="entry name" value="RING/U-box"/>
    <property type="match status" value="1"/>
</dbReference>
<protein>
    <submittedName>
        <fullName evidence="14">Organic cation transporter protein</fullName>
    </submittedName>
</protein>
<evidence type="ECO:0000256" key="6">
    <source>
        <dbReference type="ARBA" id="ARBA00022989"/>
    </source>
</evidence>
<keyword evidence="3" id="KW-0479">Metal-binding</keyword>
<feature type="region of interest" description="Disordered" evidence="9">
    <location>
        <begin position="922"/>
        <end position="946"/>
    </location>
</feature>
<evidence type="ECO:0000256" key="2">
    <source>
        <dbReference type="ARBA" id="ARBA00022692"/>
    </source>
</evidence>
<dbReference type="InterPro" id="IPR011701">
    <property type="entry name" value="MFS"/>
</dbReference>
<feature type="transmembrane region" description="Helical" evidence="10">
    <location>
        <begin position="486"/>
        <end position="509"/>
    </location>
</feature>
<dbReference type="SMART" id="SM00184">
    <property type="entry name" value="RING"/>
    <property type="match status" value="1"/>
</dbReference>
<feature type="transmembrane region" description="Helical" evidence="10">
    <location>
        <begin position="1139"/>
        <end position="1160"/>
    </location>
</feature>